<dbReference type="RefSeq" id="WP_133540088.1">
    <property type="nucleotide sequence ID" value="NZ_SNXI01000012.1"/>
</dbReference>
<comment type="caution">
    <text evidence="2">The sequence shown here is derived from an EMBL/GenBank/DDBJ whole genome shotgun (WGS) entry which is preliminary data.</text>
</comment>
<proteinExistence type="predicted"/>
<name>A0A4R6P297_9GAMM</name>
<feature type="transmembrane region" description="Helical" evidence="1">
    <location>
        <begin position="53"/>
        <end position="71"/>
    </location>
</feature>
<dbReference type="AlphaFoldDB" id="A0A4R6P297"/>
<feature type="transmembrane region" description="Helical" evidence="1">
    <location>
        <begin position="83"/>
        <end position="112"/>
    </location>
</feature>
<feature type="transmembrane region" description="Helical" evidence="1">
    <location>
        <begin position="118"/>
        <end position="136"/>
    </location>
</feature>
<feature type="transmembrane region" description="Helical" evidence="1">
    <location>
        <begin position="21"/>
        <end position="41"/>
    </location>
</feature>
<gene>
    <name evidence="2" type="ORF">DEU29_11238</name>
</gene>
<dbReference type="OrthoDB" id="2857684at2"/>
<protein>
    <submittedName>
        <fullName evidence="2">Uncharacterized protein</fullName>
    </submittedName>
</protein>
<reference evidence="2 3" key="1">
    <citation type="submission" date="2019-03" db="EMBL/GenBank/DDBJ databases">
        <title>Freshwater and sediment microbial communities from various areas in North America, analyzing microbe dynamics in response to fracking.</title>
        <authorList>
            <person name="Lamendella R."/>
        </authorList>
    </citation>
    <scope>NUCLEOTIDE SEQUENCE [LARGE SCALE GENOMIC DNA]</scope>
    <source>
        <strain evidence="2 3">18_TX</strain>
    </source>
</reference>
<keyword evidence="3" id="KW-1185">Reference proteome</keyword>
<dbReference type="EMBL" id="SNXI01000012">
    <property type="protein sequence ID" value="TDP31637.1"/>
    <property type="molecule type" value="Genomic_DNA"/>
</dbReference>
<keyword evidence="1" id="KW-0812">Transmembrane</keyword>
<keyword evidence="1" id="KW-0472">Membrane</keyword>
<organism evidence="2 3">
    <name type="scientific">Idiomarina aquatica</name>
    <dbReference type="NCBI Taxonomy" id="1327752"/>
    <lineage>
        <taxon>Bacteria</taxon>
        <taxon>Pseudomonadati</taxon>
        <taxon>Pseudomonadota</taxon>
        <taxon>Gammaproteobacteria</taxon>
        <taxon>Alteromonadales</taxon>
        <taxon>Idiomarinaceae</taxon>
        <taxon>Idiomarina</taxon>
    </lineage>
</organism>
<dbReference type="Proteomes" id="UP000295531">
    <property type="component" value="Unassembled WGS sequence"/>
</dbReference>
<accession>A0A4R6P297</accession>
<evidence type="ECO:0000256" key="1">
    <source>
        <dbReference type="SAM" id="Phobius"/>
    </source>
</evidence>
<sequence>MYVFNIDALKQQLREQQFNQAHALFYLLGLTLLWYLPIGWIGNGDNGWDYASFWASLAIIIGGTVIAYRANGGAQGTQFLERFLALSWVVFWRVIPVFFILGLVVVILRTIAYGEGHYQLTVFGFVFSVVAEVFYYQRIYSHMKHLNSQQSHGYYAHA</sequence>
<keyword evidence="1" id="KW-1133">Transmembrane helix</keyword>
<evidence type="ECO:0000313" key="3">
    <source>
        <dbReference type="Proteomes" id="UP000295531"/>
    </source>
</evidence>
<evidence type="ECO:0000313" key="2">
    <source>
        <dbReference type="EMBL" id="TDP31637.1"/>
    </source>
</evidence>